<name>A0AAV4PY96_9ARAC</name>
<proteinExistence type="predicted"/>
<evidence type="ECO:0000313" key="1">
    <source>
        <dbReference type="EMBL" id="GIY01281.1"/>
    </source>
</evidence>
<accession>A0AAV4PY96</accession>
<dbReference type="AlphaFoldDB" id="A0AAV4PY96"/>
<sequence length="83" mass="9040">MQHKKMMVWERVEGRVLKADSQESLLGSMYTLAFYGGHLTTNSSAPDHRCASVLPLVSVFVGFPCRESSSSNSPLSAHLASVN</sequence>
<dbReference type="Proteomes" id="UP001054837">
    <property type="component" value="Unassembled WGS sequence"/>
</dbReference>
<keyword evidence="2" id="KW-1185">Reference proteome</keyword>
<dbReference type="EMBL" id="BPLQ01003552">
    <property type="protein sequence ID" value="GIY01281.1"/>
    <property type="molecule type" value="Genomic_DNA"/>
</dbReference>
<protein>
    <submittedName>
        <fullName evidence="1">Uncharacterized protein</fullName>
    </submittedName>
</protein>
<evidence type="ECO:0000313" key="2">
    <source>
        <dbReference type="Proteomes" id="UP001054837"/>
    </source>
</evidence>
<comment type="caution">
    <text evidence="1">The sequence shown here is derived from an EMBL/GenBank/DDBJ whole genome shotgun (WGS) entry which is preliminary data.</text>
</comment>
<organism evidence="1 2">
    <name type="scientific">Caerostris darwini</name>
    <dbReference type="NCBI Taxonomy" id="1538125"/>
    <lineage>
        <taxon>Eukaryota</taxon>
        <taxon>Metazoa</taxon>
        <taxon>Ecdysozoa</taxon>
        <taxon>Arthropoda</taxon>
        <taxon>Chelicerata</taxon>
        <taxon>Arachnida</taxon>
        <taxon>Araneae</taxon>
        <taxon>Araneomorphae</taxon>
        <taxon>Entelegynae</taxon>
        <taxon>Araneoidea</taxon>
        <taxon>Araneidae</taxon>
        <taxon>Caerostris</taxon>
    </lineage>
</organism>
<gene>
    <name evidence="1" type="ORF">CDAR_213321</name>
</gene>
<reference evidence="1 2" key="1">
    <citation type="submission" date="2021-06" db="EMBL/GenBank/DDBJ databases">
        <title>Caerostris darwini draft genome.</title>
        <authorList>
            <person name="Kono N."/>
            <person name="Arakawa K."/>
        </authorList>
    </citation>
    <scope>NUCLEOTIDE SEQUENCE [LARGE SCALE GENOMIC DNA]</scope>
</reference>